<keyword evidence="4 7" id="KW-0812">Transmembrane</keyword>
<feature type="transmembrane region" description="Helical" evidence="7">
    <location>
        <begin position="28"/>
        <end position="48"/>
    </location>
</feature>
<evidence type="ECO:0000313" key="8">
    <source>
        <dbReference type="EMBL" id="CUH61923.1"/>
    </source>
</evidence>
<keyword evidence="8" id="KW-0328">Glycosyltransferase</keyword>
<dbReference type="PROSITE" id="PS01311">
    <property type="entry name" value="LGT"/>
    <property type="match status" value="1"/>
</dbReference>
<keyword evidence="2 7" id="KW-1003">Cell membrane</keyword>
<evidence type="ECO:0000256" key="6">
    <source>
        <dbReference type="ARBA" id="ARBA00023136"/>
    </source>
</evidence>
<evidence type="ECO:0000256" key="3">
    <source>
        <dbReference type="ARBA" id="ARBA00022679"/>
    </source>
</evidence>
<dbReference type="GO" id="GO:0008961">
    <property type="term" value="F:phosphatidylglycerol-prolipoprotein diacylglyceryl transferase activity"/>
    <property type="evidence" value="ECO:0007669"/>
    <property type="project" value="UniProtKB-UniRule"/>
</dbReference>
<dbReference type="HAMAP" id="MF_01147">
    <property type="entry name" value="Lgt"/>
    <property type="match status" value="1"/>
</dbReference>
<feature type="transmembrane region" description="Helical" evidence="7">
    <location>
        <begin position="109"/>
        <end position="127"/>
    </location>
</feature>
<dbReference type="RefSeq" id="WP_058124788.1">
    <property type="nucleotide sequence ID" value="NZ_CYRX01000033.1"/>
</dbReference>
<dbReference type="EC" id="2.5.1.145" evidence="7"/>
<comment type="pathway">
    <text evidence="7">Protein modification; lipoprotein biosynthesis (diacylglyceryl transfer).</text>
</comment>
<keyword evidence="8" id="KW-0449">Lipoprotein</keyword>
<dbReference type="GO" id="GO:0005886">
    <property type="term" value="C:plasma membrane"/>
    <property type="evidence" value="ECO:0007669"/>
    <property type="project" value="UniProtKB-SubCell"/>
</dbReference>
<keyword evidence="3 7" id="KW-0808">Transferase</keyword>
<dbReference type="Pfam" id="PF01790">
    <property type="entry name" value="LGT"/>
    <property type="match status" value="1"/>
</dbReference>
<evidence type="ECO:0000313" key="9">
    <source>
        <dbReference type="Proteomes" id="UP000051298"/>
    </source>
</evidence>
<dbReference type="eggNOG" id="COG0682">
    <property type="taxonomic scope" value="Bacteria"/>
</dbReference>
<dbReference type="Proteomes" id="UP000051298">
    <property type="component" value="Unassembled WGS sequence"/>
</dbReference>
<feature type="transmembrane region" description="Helical" evidence="7">
    <location>
        <begin position="69"/>
        <end position="89"/>
    </location>
</feature>
<feature type="transmembrane region" description="Helical" evidence="7">
    <location>
        <begin position="193"/>
        <end position="214"/>
    </location>
</feature>
<comment type="similarity">
    <text evidence="1 7">Belongs to the Lgt family.</text>
</comment>
<evidence type="ECO:0000256" key="4">
    <source>
        <dbReference type="ARBA" id="ARBA00022692"/>
    </source>
</evidence>
<evidence type="ECO:0000256" key="2">
    <source>
        <dbReference type="ARBA" id="ARBA00022475"/>
    </source>
</evidence>
<evidence type="ECO:0000256" key="7">
    <source>
        <dbReference type="HAMAP-Rule" id="MF_01147"/>
    </source>
</evidence>
<gene>
    <name evidence="8" type="primary">lgt_2</name>
    <name evidence="7" type="synonym">lgt</name>
    <name evidence="8" type="ORF">THS5294_03236</name>
</gene>
<sequence length="286" mass="30953">MLAAIPFPNLSPEIFTLSLGSFEFSLRWYALAYIAGLGFAWAFARWLVQRPGLWPAGQAPMTAAQVEDFMTWAVLGVVLGGRLGFVLFYQPAYYLAHPAEILMVWQGGMAFHGGFLGVVVAAVIFVRRNGLPWLSTGDLIAISVPIGLMLGRLANFINAELWGRPTDVPWGVIFPGAAAQACGDPCVRHPSQLYQAGLEGFALFAVLVFVALRLRGFLKPGLIMGLFVAGYGAARVIVEGFRQPDAQFITPDNPLGQVFLGLTMGQLLSVPMLLIGVSLAKWAARR</sequence>
<dbReference type="NCBIfam" id="TIGR00544">
    <property type="entry name" value="lgt"/>
    <property type="match status" value="1"/>
</dbReference>
<comment type="catalytic activity">
    <reaction evidence="7">
        <text>L-cysteinyl-[prolipoprotein] + a 1,2-diacyl-sn-glycero-3-phospho-(1'-sn-glycerol) = an S-1,2-diacyl-sn-glyceryl-L-cysteinyl-[prolipoprotein] + sn-glycerol 1-phosphate + H(+)</text>
        <dbReference type="Rhea" id="RHEA:56712"/>
        <dbReference type="Rhea" id="RHEA-COMP:14679"/>
        <dbReference type="Rhea" id="RHEA-COMP:14680"/>
        <dbReference type="ChEBI" id="CHEBI:15378"/>
        <dbReference type="ChEBI" id="CHEBI:29950"/>
        <dbReference type="ChEBI" id="CHEBI:57685"/>
        <dbReference type="ChEBI" id="CHEBI:64716"/>
        <dbReference type="ChEBI" id="CHEBI:140658"/>
        <dbReference type="EC" id="2.5.1.145"/>
    </reaction>
</comment>
<evidence type="ECO:0000256" key="5">
    <source>
        <dbReference type="ARBA" id="ARBA00022989"/>
    </source>
</evidence>
<comment type="subcellular location">
    <subcellularLocation>
        <location evidence="7">Cell membrane</location>
        <topology evidence="7">Multi-pass membrane protein</topology>
    </subcellularLocation>
</comment>
<evidence type="ECO:0000256" key="1">
    <source>
        <dbReference type="ARBA" id="ARBA00007150"/>
    </source>
</evidence>
<feature type="transmembrane region" description="Helical" evidence="7">
    <location>
        <begin position="258"/>
        <end position="280"/>
    </location>
</feature>
<protein>
    <recommendedName>
        <fullName evidence="7">Phosphatidylglycerol--prolipoprotein diacylglyceryl transferase</fullName>
        <ecNumber evidence="7">2.5.1.145</ecNumber>
    </recommendedName>
</protein>
<organism evidence="8 9">
    <name type="scientific">Thalassobacter stenotrophicus</name>
    <dbReference type="NCBI Taxonomy" id="266809"/>
    <lineage>
        <taxon>Bacteria</taxon>
        <taxon>Pseudomonadati</taxon>
        <taxon>Pseudomonadota</taxon>
        <taxon>Alphaproteobacteria</taxon>
        <taxon>Rhodobacterales</taxon>
        <taxon>Roseobacteraceae</taxon>
        <taxon>Thalassobacter</taxon>
    </lineage>
</organism>
<feature type="binding site" evidence="7">
    <location>
        <position position="152"/>
    </location>
    <ligand>
        <name>a 1,2-diacyl-sn-glycero-3-phospho-(1'-sn-glycerol)</name>
        <dbReference type="ChEBI" id="CHEBI:64716"/>
    </ligand>
</feature>
<dbReference type="GO" id="GO:0042158">
    <property type="term" value="P:lipoprotein biosynthetic process"/>
    <property type="evidence" value="ECO:0007669"/>
    <property type="project" value="UniProtKB-UniRule"/>
</dbReference>
<reference evidence="8 9" key="1">
    <citation type="submission" date="2015-09" db="EMBL/GenBank/DDBJ databases">
        <authorList>
            <consortium name="Swine Surveillance"/>
        </authorList>
    </citation>
    <scope>NUCLEOTIDE SEQUENCE [LARGE SCALE GENOMIC DNA]</scope>
    <source>
        <strain evidence="8 9">CECT 5294</strain>
    </source>
</reference>
<accession>A0A0P1FP82</accession>
<keyword evidence="5 7" id="KW-1133">Transmembrane helix</keyword>
<keyword evidence="6 7" id="KW-0472">Membrane</keyword>
<dbReference type="UniPathway" id="UPA00664"/>
<dbReference type="AlphaFoldDB" id="A0A0P1FP82"/>
<name>A0A0P1FP82_9RHOB</name>
<dbReference type="PANTHER" id="PTHR30589">
    <property type="entry name" value="PROLIPOPROTEIN DIACYLGLYCERYL TRANSFERASE"/>
    <property type="match status" value="1"/>
</dbReference>
<feature type="transmembrane region" description="Helical" evidence="7">
    <location>
        <begin position="221"/>
        <end position="238"/>
    </location>
</feature>
<proteinExistence type="inferred from homology"/>
<feature type="transmembrane region" description="Helical" evidence="7">
    <location>
        <begin position="139"/>
        <end position="157"/>
    </location>
</feature>
<dbReference type="EMBL" id="CYRX01000033">
    <property type="protein sequence ID" value="CUH61923.1"/>
    <property type="molecule type" value="Genomic_DNA"/>
</dbReference>
<dbReference type="STRING" id="266809.PM03_01595"/>
<dbReference type="PANTHER" id="PTHR30589:SF0">
    <property type="entry name" value="PHOSPHATIDYLGLYCEROL--PROLIPOPROTEIN DIACYLGLYCERYL TRANSFERASE"/>
    <property type="match status" value="1"/>
</dbReference>
<comment type="function">
    <text evidence="7">Catalyzes the transfer of the diacylglyceryl group from phosphatidylglycerol to the sulfhydryl group of the N-terminal cysteine of a prolipoprotein, the first step in the formation of mature lipoproteins.</text>
</comment>
<dbReference type="InterPro" id="IPR001640">
    <property type="entry name" value="Lgt"/>
</dbReference>